<gene>
    <name evidence="1" type="ORF">B0H17DRAFT_1151142</name>
</gene>
<sequence>MAMLEGILEELRKMRKAAIENLCLRSYIRYIRCLPDDVLGEIFSHAARDTQRSQPIPWILGNVCRRCRALSVSHPALWSNIESGLPSRIRTAHLERSKPHGLTVHLKYHNIEAVSHLVDCSSRWDTVNLDMGIDILPILDRAHGRVPMLRELTYTAYPNITRLHQEAIVHNLHQLAAACNLVELSLVSSPFSVPRDAPRSSDIELPCIHALCVVYGEFLDFLVLPGLEDICISDGTKCLHPLIGRSSCFLRRFTSEDYAVGSNIIPILDRSPRLLELRLGQFPEIAYVTTHLTIPANFDTNFRPPCPELRSISLCNIIKDHECSSVIEMVESRIENPICSALALSVFQRRGSVLKGRMLSGVSVRRDSCIGQRRTRERPDHLVHRSDMYMLEYGDASEGVVGGIGSGESSGRKLN</sequence>
<dbReference type="Proteomes" id="UP001221757">
    <property type="component" value="Unassembled WGS sequence"/>
</dbReference>
<dbReference type="AlphaFoldDB" id="A0AAD7BMJ6"/>
<evidence type="ECO:0000313" key="1">
    <source>
        <dbReference type="EMBL" id="KAJ7625411.1"/>
    </source>
</evidence>
<protein>
    <recommendedName>
        <fullName evidence="3">F-box domain-containing protein</fullName>
    </recommendedName>
</protein>
<proteinExistence type="predicted"/>
<reference evidence="1" key="1">
    <citation type="submission" date="2023-03" db="EMBL/GenBank/DDBJ databases">
        <title>Massive genome expansion in bonnet fungi (Mycena s.s.) driven by repeated elements and novel gene families across ecological guilds.</title>
        <authorList>
            <consortium name="Lawrence Berkeley National Laboratory"/>
            <person name="Harder C.B."/>
            <person name="Miyauchi S."/>
            <person name="Viragh M."/>
            <person name="Kuo A."/>
            <person name="Thoen E."/>
            <person name="Andreopoulos B."/>
            <person name="Lu D."/>
            <person name="Skrede I."/>
            <person name="Drula E."/>
            <person name="Henrissat B."/>
            <person name="Morin E."/>
            <person name="Kohler A."/>
            <person name="Barry K."/>
            <person name="LaButti K."/>
            <person name="Morin E."/>
            <person name="Salamov A."/>
            <person name="Lipzen A."/>
            <person name="Mereny Z."/>
            <person name="Hegedus B."/>
            <person name="Baldrian P."/>
            <person name="Stursova M."/>
            <person name="Weitz H."/>
            <person name="Taylor A."/>
            <person name="Grigoriev I.V."/>
            <person name="Nagy L.G."/>
            <person name="Martin F."/>
            <person name="Kauserud H."/>
        </authorList>
    </citation>
    <scope>NUCLEOTIDE SEQUENCE</scope>
    <source>
        <strain evidence="1">CBHHK067</strain>
    </source>
</reference>
<keyword evidence="2" id="KW-1185">Reference proteome</keyword>
<accession>A0AAD7BMJ6</accession>
<dbReference type="EMBL" id="JARKIE010000596">
    <property type="protein sequence ID" value="KAJ7625411.1"/>
    <property type="molecule type" value="Genomic_DNA"/>
</dbReference>
<comment type="caution">
    <text evidence="1">The sequence shown here is derived from an EMBL/GenBank/DDBJ whole genome shotgun (WGS) entry which is preliminary data.</text>
</comment>
<evidence type="ECO:0008006" key="3">
    <source>
        <dbReference type="Google" id="ProtNLM"/>
    </source>
</evidence>
<organism evidence="1 2">
    <name type="scientific">Mycena rosella</name>
    <name type="common">Pink bonnet</name>
    <name type="synonym">Agaricus rosellus</name>
    <dbReference type="NCBI Taxonomy" id="1033263"/>
    <lineage>
        <taxon>Eukaryota</taxon>
        <taxon>Fungi</taxon>
        <taxon>Dikarya</taxon>
        <taxon>Basidiomycota</taxon>
        <taxon>Agaricomycotina</taxon>
        <taxon>Agaricomycetes</taxon>
        <taxon>Agaricomycetidae</taxon>
        <taxon>Agaricales</taxon>
        <taxon>Marasmiineae</taxon>
        <taxon>Mycenaceae</taxon>
        <taxon>Mycena</taxon>
    </lineage>
</organism>
<name>A0AAD7BMJ6_MYCRO</name>
<evidence type="ECO:0000313" key="2">
    <source>
        <dbReference type="Proteomes" id="UP001221757"/>
    </source>
</evidence>